<name>A0A7X0HMT4_9BACI</name>
<keyword evidence="10 22" id="KW-0812">Transmembrane</keyword>
<evidence type="ECO:0000256" key="16">
    <source>
        <dbReference type="ARBA" id="ARBA00023004"/>
    </source>
</evidence>
<comment type="catalytic activity">
    <reaction evidence="20 23">
        <text>4 Fe(II)-[cytochrome c] + O2 + 8 H(+)(in) = 4 Fe(III)-[cytochrome c] + 2 H2O + 4 H(+)(out)</text>
        <dbReference type="Rhea" id="RHEA:11436"/>
        <dbReference type="Rhea" id="RHEA-COMP:10350"/>
        <dbReference type="Rhea" id="RHEA-COMP:14399"/>
        <dbReference type="ChEBI" id="CHEBI:15377"/>
        <dbReference type="ChEBI" id="CHEBI:15378"/>
        <dbReference type="ChEBI" id="CHEBI:15379"/>
        <dbReference type="ChEBI" id="CHEBI:29033"/>
        <dbReference type="ChEBI" id="CHEBI:29034"/>
        <dbReference type="EC" id="7.1.1.9"/>
    </reaction>
</comment>
<evidence type="ECO:0000256" key="6">
    <source>
        <dbReference type="ARBA" id="ARBA00022448"/>
    </source>
</evidence>
<evidence type="ECO:0000259" key="27">
    <source>
        <dbReference type="PROSITE" id="PS51007"/>
    </source>
</evidence>
<dbReference type="SUPFAM" id="SSF49503">
    <property type="entry name" value="Cupredoxins"/>
    <property type="match status" value="1"/>
</dbReference>
<dbReference type="InterPro" id="IPR036909">
    <property type="entry name" value="Cyt_c-like_dom_sf"/>
</dbReference>
<dbReference type="Gene3D" id="1.10.287.90">
    <property type="match status" value="1"/>
</dbReference>
<dbReference type="GO" id="GO:0005886">
    <property type="term" value="C:plasma membrane"/>
    <property type="evidence" value="ECO:0007669"/>
    <property type="project" value="UniProtKB-SubCell"/>
</dbReference>
<organism evidence="28 29">
    <name type="scientific">Bacillus benzoevorans</name>
    <dbReference type="NCBI Taxonomy" id="1456"/>
    <lineage>
        <taxon>Bacteria</taxon>
        <taxon>Bacillati</taxon>
        <taxon>Bacillota</taxon>
        <taxon>Bacilli</taxon>
        <taxon>Bacillales</taxon>
        <taxon>Bacillaceae</taxon>
        <taxon>Bacillus</taxon>
    </lineage>
</organism>
<evidence type="ECO:0000256" key="5">
    <source>
        <dbReference type="ARBA" id="ARBA00015946"/>
    </source>
</evidence>
<dbReference type="EMBL" id="JACHGK010000001">
    <property type="protein sequence ID" value="MBB6443708.1"/>
    <property type="molecule type" value="Genomic_DNA"/>
</dbReference>
<evidence type="ECO:0000313" key="28">
    <source>
        <dbReference type="EMBL" id="MBB6443708.1"/>
    </source>
</evidence>
<dbReference type="NCBIfam" id="TIGR02866">
    <property type="entry name" value="CoxB"/>
    <property type="match status" value="1"/>
</dbReference>
<feature type="domain" description="Cytochrome oxidase subunit II copper A binding" evidence="25">
    <location>
        <begin position="144"/>
        <end position="262"/>
    </location>
</feature>
<evidence type="ECO:0000256" key="22">
    <source>
        <dbReference type="RuleBase" id="RU000456"/>
    </source>
</evidence>
<dbReference type="PROSITE" id="PS50857">
    <property type="entry name" value="COX2_CUA"/>
    <property type="match status" value="1"/>
</dbReference>
<dbReference type="Proteomes" id="UP000531594">
    <property type="component" value="Unassembled WGS sequence"/>
</dbReference>
<evidence type="ECO:0000256" key="18">
    <source>
        <dbReference type="ARBA" id="ARBA00023136"/>
    </source>
</evidence>
<keyword evidence="11 21" id="KW-0479">Metal-binding</keyword>
<evidence type="ECO:0000256" key="15">
    <source>
        <dbReference type="ARBA" id="ARBA00022989"/>
    </source>
</evidence>
<feature type="transmembrane region" description="Helical" evidence="24">
    <location>
        <begin position="29"/>
        <end position="52"/>
    </location>
</feature>
<evidence type="ECO:0000256" key="10">
    <source>
        <dbReference type="ARBA" id="ARBA00022692"/>
    </source>
</evidence>
<sequence length="372" mass="41797">MKEFYHIFKKFITKEGYDEAMKRLSNWRLIPLLSVLALMLSGCGEPFISALRPAGEVAKKQYDLMALSTAIMVGVIAIVVLIFLIVVIKFRRKDNKIPKQVEGNHKLEIIWTAIPILLLLILAVPTVAATFNLADTKEMDKQNSNALVVNVRANLYWWEFEYPNEKIVTGQELVVPTDEKVYFNLKASDVKHSFWIPAAGGKVDVNTDNSNKFWLEFDSKKASEANNIFYGKCAELCGPSHALMDFKVKAVPRAEFDQWVADMQDVKEPEQAATDLASQGQDVFNKSCMGCHAVTPSNATPEAARLAPNLTNFGERTTIAGVLEHNEENLKKWIRDPESYKPGNKMTGAYNALSEQELDALTKYLMTLKVQD</sequence>
<dbReference type="PROSITE" id="PS50999">
    <property type="entry name" value="COX2_TM"/>
    <property type="match status" value="1"/>
</dbReference>
<reference evidence="28 29" key="1">
    <citation type="submission" date="2020-08" db="EMBL/GenBank/DDBJ databases">
        <title>Genomic Encyclopedia of Type Strains, Phase IV (KMG-IV): sequencing the most valuable type-strain genomes for metagenomic binning, comparative biology and taxonomic classification.</title>
        <authorList>
            <person name="Goeker M."/>
        </authorList>
    </citation>
    <scope>NUCLEOTIDE SEQUENCE [LARGE SCALE GENOMIC DNA]</scope>
    <source>
        <strain evidence="28 29">DSM 5391</strain>
    </source>
</reference>
<keyword evidence="17 23" id="KW-0186">Copper</keyword>
<keyword evidence="8 21" id="KW-0349">Heme</keyword>
<dbReference type="SUPFAM" id="SSF46626">
    <property type="entry name" value="Cytochrome c"/>
    <property type="match status" value="1"/>
</dbReference>
<dbReference type="InterPro" id="IPR036257">
    <property type="entry name" value="Cyt_c_oxidase_su2_TM_sf"/>
</dbReference>
<dbReference type="AlphaFoldDB" id="A0A7X0HMT4"/>
<keyword evidence="18 24" id="KW-0472">Membrane</keyword>
<dbReference type="EC" id="7.1.1.9" evidence="4 23"/>
<dbReference type="PANTHER" id="PTHR22888">
    <property type="entry name" value="CYTOCHROME C OXIDASE, SUBUNIT II"/>
    <property type="match status" value="1"/>
</dbReference>
<comment type="cofactor">
    <cofactor evidence="1">
        <name>heme c</name>
        <dbReference type="ChEBI" id="CHEBI:61717"/>
    </cofactor>
</comment>
<evidence type="ECO:0000256" key="2">
    <source>
        <dbReference type="ARBA" id="ARBA00004651"/>
    </source>
</evidence>
<keyword evidence="14 22" id="KW-0249">Electron transport</keyword>
<dbReference type="Pfam" id="PF02790">
    <property type="entry name" value="COX2_TM"/>
    <property type="match status" value="1"/>
</dbReference>
<evidence type="ECO:0000256" key="14">
    <source>
        <dbReference type="ARBA" id="ARBA00022982"/>
    </source>
</evidence>
<evidence type="ECO:0000256" key="24">
    <source>
        <dbReference type="SAM" id="Phobius"/>
    </source>
</evidence>
<dbReference type="GO" id="GO:0042773">
    <property type="term" value="P:ATP synthesis coupled electron transport"/>
    <property type="evidence" value="ECO:0007669"/>
    <property type="project" value="TreeGrafter"/>
</dbReference>
<comment type="function">
    <text evidence="19 23">Subunits I and II form the functional core of the enzyme complex. Electrons originating in cytochrome c are transferred via heme a and Cu(A) to the binuclear center formed by heme a3 and Cu(B).</text>
</comment>
<dbReference type="Pfam" id="PF00034">
    <property type="entry name" value="Cytochrom_C"/>
    <property type="match status" value="1"/>
</dbReference>
<evidence type="ECO:0000256" key="1">
    <source>
        <dbReference type="ARBA" id="ARBA00001926"/>
    </source>
</evidence>
<dbReference type="InterPro" id="IPR001505">
    <property type="entry name" value="Copper_CuA"/>
</dbReference>
<keyword evidence="15 24" id="KW-1133">Transmembrane helix</keyword>
<dbReference type="Pfam" id="PF00116">
    <property type="entry name" value="COX2"/>
    <property type="match status" value="1"/>
</dbReference>
<comment type="similarity">
    <text evidence="3 22">Belongs to the cytochrome c oxidase subunit 2 family.</text>
</comment>
<gene>
    <name evidence="28" type="ORF">HNR53_000296</name>
</gene>
<evidence type="ECO:0000256" key="4">
    <source>
        <dbReference type="ARBA" id="ARBA00012949"/>
    </source>
</evidence>
<dbReference type="PRINTS" id="PR01166">
    <property type="entry name" value="CYCOXIDASEII"/>
</dbReference>
<evidence type="ECO:0000256" key="7">
    <source>
        <dbReference type="ARBA" id="ARBA00022475"/>
    </source>
</evidence>
<evidence type="ECO:0000256" key="9">
    <source>
        <dbReference type="ARBA" id="ARBA00022660"/>
    </source>
</evidence>
<feature type="domain" description="Cytochrome oxidase subunit II transmembrane region profile" evidence="26">
    <location>
        <begin position="39"/>
        <end position="137"/>
    </location>
</feature>
<protein>
    <recommendedName>
        <fullName evidence="5 23">Cytochrome c oxidase subunit 2</fullName>
        <ecNumber evidence="4 23">7.1.1.9</ecNumber>
    </recommendedName>
</protein>
<evidence type="ECO:0000256" key="8">
    <source>
        <dbReference type="ARBA" id="ARBA00022617"/>
    </source>
</evidence>
<dbReference type="InterPro" id="IPR014222">
    <property type="entry name" value="Cyt_c_oxidase_su2"/>
</dbReference>
<keyword evidence="16 21" id="KW-0408">Iron</keyword>
<evidence type="ECO:0000256" key="12">
    <source>
        <dbReference type="ARBA" id="ARBA00022729"/>
    </source>
</evidence>
<keyword evidence="6 22" id="KW-0813">Transport</keyword>
<keyword evidence="13" id="KW-1278">Translocase</keyword>
<dbReference type="GO" id="GO:0004129">
    <property type="term" value="F:cytochrome-c oxidase activity"/>
    <property type="evidence" value="ECO:0007669"/>
    <property type="project" value="UniProtKB-EC"/>
</dbReference>
<dbReference type="PANTHER" id="PTHR22888:SF10">
    <property type="entry name" value="CYTOCHROME C OXIDASE SUBUNIT 2"/>
    <property type="match status" value="1"/>
</dbReference>
<comment type="caution">
    <text evidence="28">The sequence shown here is derived from an EMBL/GenBank/DDBJ whole genome shotgun (WGS) entry which is preliminary data.</text>
</comment>
<comment type="subcellular location">
    <subcellularLocation>
        <location evidence="2 22">Cell membrane</location>
        <topology evidence="2 22">Multi-pass membrane protein</topology>
    </subcellularLocation>
</comment>
<dbReference type="InterPro" id="IPR045187">
    <property type="entry name" value="CcO_II"/>
</dbReference>
<evidence type="ECO:0000256" key="21">
    <source>
        <dbReference type="PROSITE-ProRule" id="PRU00433"/>
    </source>
</evidence>
<keyword evidence="29" id="KW-1185">Reference proteome</keyword>
<dbReference type="GO" id="GO:0016491">
    <property type="term" value="F:oxidoreductase activity"/>
    <property type="evidence" value="ECO:0007669"/>
    <property type="project" value="InterPro"/>
</dbReference>
<dbReference type="InterPro" id="IPR002429">
    <property type="entry name" value="CcO_II-like_C"/>
</dbReference>
<dbReference type="PROSITE" id="PS00078">
    <property type="entry name" value="COX2"/>
    <property type="match status" value="1"/>
</dbReference>
<keyword evidence="12" id="KW-0732">Signal</keyword>
<dbReference type="SUPFAM" id="SSF81464">
    <property type="entry name" value="Cytochrome c oxidase subunit II-like, transmembrane region"/>
    <property type="match status" value="1"/>
</dbReference>
<dbReference type="InterPro" id="IPR009056">
    <property type="entry name" value="Cyt_c-like_dom"/>
</dbReference>
<evidence type="ECO:0000256" key="23">
    <source>
        <dbReference type="RuleBase" id="RU004024"/>
    </source>
</evidence>
<dbReference type="GO" id="GO:0020037">
    <property type="term" value="F:heme binding"/>
    <property type="evidence" value="ECO:0007669"/>
    <property type="project" value="InterPro"/>
</dbReference>
<evidence type="ECO:0000256" key="17">
    <source>
        <dbReference type="ARBA" id="ARBA00023008"/>
    </source>
</evidence>
<feature type="domain" description="Cytochrome c" evidence="27">
    <location>
        <begin position="275"/>
        <end position="369"/>
    </location>
</feature>
<dbReference type="InterPro" id="IPR008972">
    <property type="entry name" value="Cupredoxin"/>
</dbReference>
<evidence type="ECO:0000256" key="11">
    <source>
        <dbReference type="ARBA" id="ARBA00022723"/>
    </source>
</evidence>
<proteinExistence type="inferred from homology"/>
<evidence type="ECO:0000259" key="26">
    <source>
        <dbReference type="PROSITE" id="PS50999"/>
    </source>
</evidence>
<keyword evidence="7" id="KW-1003">Cell membrane</keyword>
<accession>A0A7X0HMT4</accession>
<feature type="transmembrane region" description="Helical" evidence="24">
    <location>
        <begin position="64"/>
        <end position="88"/>
    </location>
</feature>
<comment type="cofactor">
    <cofactor evidence="23">
        <name>Cu cation</name>
        <dbReference type="ChEBI" id="CHEBI:23378"/>
    </cofactor>
    <text evidence="23">Binds a copper A center.</text>
</comment>
<evidence type="ECO:0000256" key="3">
    <source>
        <dbReference type="ARBA" id="ARBA00007866"/>
    </source>
</evidence>
<evidence type="ECO:0000256" key="19">
    <source>
        <dbReference type="ARBA" id="ARBA00024688"/>
    </source>
</evidence>
<evidence type="ECO:0000256" key="13">
    <source>
        <dbReference type="ARBA" id="ARBA00022967"/>
    </source>
</evidence>
<dbReference type="InterPro" id="IPR011759">
    <property type="entry name" value="Cyt_c_oxidase_su2_TM_dom"/>
</dbReference>
<evidence type="ECO:0000259" key="25">
    <source>
        <dbReference type="PROSITE" id="PS50857"/>
    </source>
</evidence>
<evidence type="ECO:0000313" key="29">
    <source>
        <dbReference type="Proteomes" id="UP000531594"/>
    </source>
</evidence>
<evidence type="ECO:0000256" key="20">
    <source>
        <dbReference type="ARBA" id="ARBA00047816"/>
    </source>
</evidence>
<dbReference type="GO" id="GO:0005507">
    <property type="term" value="F:copper ion binding"/>
    <property type="evidence" value="ECO:0007669"/>
    <property type="project" value="InterPro"/>
</dbReference>
<keyword evidence="9 22" id="KW-0679">Respiratory chain</keyword>
<dbReference type="FunFam" id="2.60.40.420:FF:000042">
    <property type="entry name" value="Cytochrome c oxidase subunit 2"/>
    <property type="match status" value="1"/>
</dbReference>
<dbReference type="Gene3D" id="2.60.40.420">
    <property type="entry name" value="Cupredoxins - blue copper proteins"/>
    <property type="match status" value="1"/>
</dbReference>
<dbReference type="PROSITE" id="PS51007">
    <property type="entry name" value="CYTC"/>
    <property type="match status" value="1"/>
</dbReference>
<feature type="transmembrane region" description="Helical" evidence="24">
    <location>
        <begin position="109"/>
        <end position="134"/>
    </location>
</feature>